<feature type="transmembrane region" description="Helical" evidence="1">
    <location>
        <begin position="12"/>
        <end position="29"/>
    </location>
</feature>
<evidence type="ECO:0000313" key="3">
    <source>
        <dbReference type="Proteomes" id="UP000664632"/>
    </source>
</evidence>
<accession>A0ABS3H2F5</accession>
<evidence type="ECO:0000313" key="2">
    <source>
        <dbReference type="EMBL" id="MBO0441215.1"/>
    </source>
</evidence>
<keyword evidence="1" id="KW-0812">Transmembrane</keyword>
<dbReference type="RefSeq" id="WP_207113235.1">
    <property type="nucleotide sequence ID" value="NZ_JAFLWD010000033.1"/>
</dbReference>
<keyword evidence="3" id="KW-1185">Reference proteome</keyword>
<name>A0ABS3H2F5_9ENTE</name>
<feature type="transmembrane region" description="Helical" evidence="1">
    <location>
        <begin position="123"/>
        <end position="147"/>
    </location>
</feature>
<protein>
    <submittedName>
        <fullName evidence="2">Peptide ABC transporter permease</fullName>
    </submittedName>
</protein>
<organism evidence="2 3">
    <name type="scientific">Candidatus Enterococcus ikei</name>
    <dbReference type="NCBI Taxonomy" id="2815326"/>
    <lineage>
        <taxon>Bacteria</taxon>
        <taxon>Bacillati</taxon>
        <taxon>Bacillota</taxon>
        <taxon>Bacilli</taxon>
        <taxon>Lactobacillales</taxon>
        <taxon>Enterococcaceae</taxon>
        <taxon>Enterococcus</taxon>
    </lineage>
</organism>
<feature type="transmembrane region" description="Helical" evidence="1">
    <location>
        <begin position="159"/>
        <end position="181"/>
    </location>
</feature>
<feature type="transmembrane region" description="Helical" evidence="1">
    <location>
        <begin position="90"/>
        <end position="117"/>
    </location>
</feature>
<dbReference type="EMBL" id="JAFLWD010000033">
    <property type="protein sequence ID" value="MBO0441215.1"/>
    <property type="molecule type" value="Genomic_DNA"/>
</dbReference>
<comment type="caution">
    <text evidence="2">The sequence shown here is derived from an EMBL/GenBank/DDBJ whole genome shotgun (WGS) entry which is preliminary data.</text>
</comment>
<feature type="transmembrane region" description="Helical" evidence="1">
    <location>
        <begin position="49"/>
        <end position="69"/>
    </location>
</feature>
<keyword evidence="1" id="KW-0472">Membrane</keyword>
<feature type="transmembrane region" description="Helical" evidence="1">
    <location>
        <begin position="210"/>
        <end position="228"/>
    </location>
</feature>
<gene>
    <name evidence="2" type="ORF">JZO69_12650</name>
</gene>
<sequence>MEIKRTISNKIVFVLLAVILATFLMGWILPVGIDKVSSLTYREYLFSTYTVFTQFGFLMFAFLVAFFINKEYSGKTILFYRMMKDNSFTFYCKKVLTLVVETLGIIFSILLIISAVFKDFSVFLQMFFLFSMVAIQYILIVALISLLMANILLSIGFSLLYWIITVVFVSIGGLLRFFAIFDASNDLYGKVGAFLESSDAFLGIEDNLTVFLYILAIAIIAMVVAKLNNNRWLELGTR</sequence>
<dbReference type="Proteomes" id="UP000664632">
    <property type="component" value="Unassembled WGS sequence"/>
</dbReference>
<keyword evidence="1" id="KW-1133">Transmembrane helix</keyword>
<evidence type="ECO:0000256" key="1">
    <source>
        <dbReference type="SAM" id="Phobius"/>
    </source>
</evidence>
<proteinExistence type="predicted"/>
<reference evidence="2 3" key="1">
    <citation type="submission" date="2021-03" db="EMBL/GenBank/DDBJ databases">
        <title>Enterococcal diversity collection.</title>
        <authorList>
            <person name="Gilmore M.S."/>
            <person name="Schwartzman J."/>
            <person name="Van Tyne D."/>
            <person name="Martin M."/>
            <person name="Earl A.M."/>
            <person name="Manson A.L."/>
            <person name="Straub T."/>
            <person name="Salamzade R."/>
            <person name="Saavedra J."/>
            <person name="Lebreton F."/>
            <person name="Prichula J."/>
            <person name="Schaufler K."/>
            <person name="Gaca A."/>
            <person name="Sgardioli B."/>
            <person name="Wagenaar J."/>
            <person name="Strong T."/>
        </authorList>
    </citation>
    <scope>NUCLEOTIDE SEQUENCE [LARGE SCALE GENOMIC DNA]</scope>
    <source>
        <strain evidence="2 3">DIV0869a</strain>
    </source>
</reference>